<gene>
    <name evidence="1" type="ORF">C8N47_12938</name>
</gene>
<comment type="caution">
    <text evidence="1">The sequence shown here is derived from an EMBL/GenBank/DDBJ whole genome shotgun (WGS) entry which is preliminary data.</text>
</comment>
<dbReference type="OrthoDB" id="1121686at2"/>
<dbReference type="AlphaFoldDB" id="A0A2T5BXG2"/>
<protein>
    <submittedName>
        <fullName evidence="1">Acyl carrier protein</fullName>
    </submittedName>
</protein>
<dbReference type="SUPFAM" id="SSF47336">
    <property type="entry name" value="ACP-like"/>
    <property type="match status" value="1"/>
</dbReference>
<keyword evidence="2" id="KW-1185">Reference proteome</keyword>
<name>A0A2T5BXG2_9BACT</name>
<dbReference type="RefSeq" id="WP_107823824.1">
    <property type="nucleotide sequence ID" value="NZ_OY782574.1"/>
</dbReference>
<sequence>MENKTARRTLYKVLRKTGVARDAIELDASFQEDLNFDQLDWNVFLFYMEETLNVSIKDDQARNLRQVKDSLELLENIA</sequence>
<dbReference type="InterPro" id="IPR036736">
    <property type="entry name" value="ACP-like_sf"/>
</dbReference>
<accession>A0A2T5BXG2</accession>
<organism evidence="1 2">
    <name type="scientific">Mangrovibacterium marinum</name>
    <dbReference type="NCBI Taxonomy" id="1639118"/>
    <lineage>
        <taxon>Bacteria</taxon>
        <taxon>Pseudomonadati</taxon>
        <taxon>Bacteroidota</taxon>
        <taxon>Bacteroidia</taxon>
        <taxon>Marinilabiliales</taxon>
        <taxon>Prolixibacteraceae</taxon>
        <taxon>Mangrovibacterium</taxon>
    </lineage>
</organism>
<dbReference type="EMBL" id="QAAD01000029">
    <property type="protein sequence ID" value="PTN04818.1"/>
    <property type="molecule type" value="Genomic_DNA"/>
</dbReference>
<evidence type="ECO:0000313" key="2">
    <source>
        <dbReference type="Proteomes" id="UP000243525"/>
    </source>
</evidence>
<dbReference type="Proteomes" id="UP000243525">
    <property type="component" value="Unassembled WGS sequence"/>
</dbReference>
<dbReference type="Gene3D" id="1.10.1200.10">
    <property type="entry name" value="ACP-like"/>
    <property type="match status" value="1"/>
</dbReference>
<proteinExistence type="predicted"/>
<evidence type="ECO:0000313" key="1">
    <source>
        <dbReference type="EMBL" id="PTN04818.1"/>
    </source>
</evidence>
<reference evidence="1 2" key="1">
    <citation type="submission" date="2018-04" db="EMBL/GenBank/DDBJ databases">
        <title>Genomic Encyclopedia of Archaeal and Bacterial Type Strains, Phase II (KMG-II): from individual species to whole genera.</title>
        <authorList>
            <person name="Goeker M."/>
        </authorList>
    </citation>
    <scope>NUCLEOTIDE SEQUENCE [LARGE SCALE GENOMIC DNA]</scope>
    <source>
        <strain evidence="1 2">DSM 28823</strain>
    </source>
</reference>